<dbReference type="EMBL" id="HBUF01197589">
    <property type="protein sequence ID" value="CAG6660642.1"/>
    <property type="molecule type" value="Transcribed_RNA"/>
</dbReference>
<organism evidence="11">
    <name type="scientific">Cacopsylla melanoneura</name>
    <dbReference type="NCBI Taxonomy" id="428564"/>
    <lineage>
        <taxon>Eukaryota</taxon>
        <taxon>Metazoa</taxon>
        <taxon>Ecdysozoa</taxon>
        <taxon>Arthropoda</taxon>
        <taxon>Hexapoda</taxon>
        <taxon>Insecta</taxon>
        <taxon>Pterygota</taxon>
        <taxon>Neoptera</taxon>
        <taxon>Paraneoptera</taxon>
        <taxon>Hemiptera</taxon>
        <taxon>Sternorrhyncha</taxon>
        <taxon>Psylloidea</taxon>
        <taxon>Psyllidae</taxon>
        <taxon>Psyllinae</taxon>
        <taxon>Cacopsylla</taxon>
    </lineage>
</organism>
<dbReference type="GO" id="GO:0005737">
    <property type="term" value="C:cytoplasm"/>
    <property type="evidence" value="ECO:0007669"/>
    <property type="project" value="UniProtKB-SubCell"/>
</dbReference>
<evidence type="ECO:0000259" key="10">
    <source>
        <dbReference type="PROSITE" id="PS50102"/>
    </source>
</evidence>
<evidence type="ECO:0000256" key="2">
    <source>
        <dbReference type="ARBA" id="ARBA00022473"/>
    </source>
</evidence>
<dbReference type="Gene3D" id="3.30.70.330">
    <property type="match status" value="1"/>
</dbReference>
<dbReference type="InterPro" id="IPR012677">
    <property type="entry name" value="Nucleotide-bd_a/b_plait_sf"/>
</dbReference>
<dbReference type="GO" id="GO:0070935">
    <property type="term" value="P:3'-UTR-mediated mRNA stabilization"/>
    <property type="evidence" value="ECO:0007669"/>
    <property type="project" value="TreeGrafter"/>
</dbReference>
<dbReference type="GO" id="GO:0051321">
    <property type="term" value="P:meiotic cell cycle"/>
    <property type="evidence" value="ECO:0007669"/>
    <property type="project" value="UniProtKB-ARBA"/>
</dbReference>
<keyword evidence="6" id="KW-0744">Spermatogenesis</keyword>
<proteinExistence type="predicted"/>
<feature type="compositionally biased region" description="Basic and acidic residues" evidence="9">
    <location>
        <begin position="370"/>
        <end position="379"/>
    </location>
</feature>
<evidence type="ECO:0000256" key="6">
    <source>
        <dbReference type="ARBA" id="ARBA00022871"/>
    </source>
</evidence>
<dbReference type="FunFam" id="3.30.70.330:FF:000167">
    <property type="entry name" value="protein boule-like isoform X1"/>
    <property type="match status" value="1"/>
</dbReference>
<keyword evidence="7 8" id="KW-0694">RNA-binding</keyword>
<dbReference type="Pfam" id="PF00076">
    <property type="entry name" value="RRM_1"/>
    <property type="match status" value="1"/>
</dbReference>
<dbReference type="SUPFAM" id="SSF54928">
    <property type="entry name" value="RNA-binding domain, RBD"/>
    <property type="match status" value="1"/>
</dbReference>
<evidence type="ECO:0000256" key="9">
    <source>
        <dbReference type="SAM" id="MobiDB-lite"/>
    </source>
</evidence>
<dbReference type="GO" id="GO:0003730">
    <property type="term" value="F:mRNA 3'-UTR binding"/>
    <property type="evidence" value="ECO:0007669"/>
    <property type="project" value="TreeGrafter"/>
</dbReference>
<feature type="compositionally biased region" description="Polar residues" evidence="9">
    <location>
        <begin position="550"/>
        <end position="559"/>
    </location>
</feature>
<dbReference type="InterPro" id="IPR000504">
    <property type="entry name" value="RRM_dom"/>
</dbReference>
<feature type="compositionally biased region" description="Polar residues" evidence="9">
    <location>
        <begin position="310"/>
        <end position="324"/>
    </location>
</feature>
<keyword evidence="4" id="KW-0221">Differentiation</keyword>
<dbReference type="PROSITE" id="PS50102">
    <property type="entry name" value="RRM"/>
    <property type="match status" value="1"/>
</dbReference>
<dbReference type="PANTHER" id="PTHR11176:SF57">
    <property type="entry name" value="PROTEIN BOULE"/>
    <property type="match status" value="1"/>
</dbReference>
<feature type="region of interest" description="Disordered" evidence="9">
    <location>
        <begin position="310"/>
        <end position="408"/>
    </location>
</feature>
<feature type="region of interest" description="Disordered" evidence="9">
    <location>
        <begin position="422"/>
        <end position="619"/>
    </location>
</feature>
<feature type="compositionally biased region" description="Low complexity" evidence="9">
    <location>
        <begin position="475"/>
        <end position="489"/>
    </location>
</feature>
<feature type="compositionally biased region" description="Polar residues" evidence="9">
    <location>
        <begin position="380"/>
        <end position="404"/>
    </location>
</feature>
<accession>A0A8D8S0E4</accession>
<reference evidence="11" key="1">
    <citation type="submission" date="2021-05" db="EMBL/GenBank/DDBJ databases">
        <authorList>
            <person name="Alioto T."/>
            <person name="Alioto T."/>
            <person name="Gomez Garrido J."/>
        </authorList>
    </citation>
    <scope>NUCLEOTIDE SEQUENCE</scope>
</reference>
<name>A0A8D8S0E4_9HEMI</name>
<dbReference type="EMBL" id="HBUF01344376">
    <property type="protein sequence ID" value="CAG6707665.1"/>
    <property type="molecule type" value="Transcribed_RNA"/>
</dbReference>
<keyword evidence="3" id="KW-0963">Cytoplasm</keyword>
<evidence type="ECO:0000256" key="8">
    <source>
        <dbReference type="PROSITE-ProRule" id="PRU00176"/>
    </source>
</evidence>
<dbReference type="CDD" id="cd12412">
    <property type="entry name" value="RRM_DAZL_BOULE"/>
    <property type="match status" value="1"/>
</dbReference>
<dbReference type="GO" id="GO:0045948">
    <property type="term" value="P:positive regulation of translational initiation"/>
    <property type="evidence" value="ECO:0007669"/>
    <property type="project" value="TreeGrafter"/>
</dbReference>
<evidence type="ECO:0000256" key="4">
    <source>
        <dbReference type="ARBA" id="ARBA00022782"/>
    </source>
</evidence>
<sequence length="619" mass="68638">MSGAHPSEGSSNPSSPSSTHNNAFFNYQAAVNNNAPKYGTVVPKRVFVGGITATTTEDELCDLFSQYGIVKQVKIVVDRAGISKGYGFITFDSEEEAKRLQKDSDNIMFKEKRLNIAPAIKKQGFTGTYDSLPTVTSPAPPVSTPNMYYHNGLPYTYHNGMAFFPSNGQPMVPTSPPSVSTQETTIYPQQTYAPPPSHQGSQTAAYGAPIMYAQHAPMFMPTQQYQYSPMPFESFYQVAAPNTASYIYASPGQPLVGAPSTGAAPESLQYQLYQQPAPPADVYYTAAPMYPMLVNYDPAYYPYSIESTASSTSTGVDVSSNSNYSEDDHSLTNNSLPPPAAQELEHPPPPQHPHPRSTETPVVSLLKLQDTPHEEREVNNTRQQRPVNNNSAPRHNKSNNNPQHESPALIYYPSNMYATPGQNTKYTMYHSHRPNPRGGANNNYSNNNNYRHKTPPHIHPNNSNYIATQRTPQQHNHNNHTSTNNNNYNKFPTAARPMYYNNNNNNNVKYNPGDTTPSCETNKQQTNAHDSPKRSISPPPPPYSPMIQPLFTNCESPYSFSPPAPQMIQPPPMPLQYPPHPLPPAQANPRPYQPVQNHNAPPHRRMNPPPRTNGKQTVS</sequence>
<evidence type="ECO:0000256" key="1">
    <source>
        <dbReference type="ARBA" id="ARBA00004496"/>
    </source>
</evidence>
<dbReference type="InterPro" id="IPR035979">
    <property type="entry name" value="RBD_domain_sf"/>
</dbReference>
<dbReference type="GO" id="GO:0007283">
    <property type="term" value="P:spermatogenesis"/>
    <property type="evidence" value="ECO:0007669"/>
    <property type="project" value="UniProtKB-KW"/>
</dbReference>
<dbReference type="EMBL" id="HBUF01197586">
    <property type="protein sequence ID" value="CAG6660636.1"/>
    <property type="molecule type" value="Transcribed_RNA"/>
</dbReference>
<evidence type="ECO:0000313" key="11">
    <source>
        <dbReference type="EMBL" id="CAG6660640.1"/>
    </source>
</evidence>
<dbReference type="SMART" id="SM00360">
    <property type="entry name" value="RRM"/>
    <property type="match status" value="1"/>
</dbReference>
<dbReference type="EMBL" id="HBUF01521948">
    <property type="protein sequence ID" value="CAG6749129.1"/>
    <property type="molecule type" value="Transcribed_RNA"/>
</dbReference>
<keyword evidence="5" id="KW-0810">Translation regulation</keyword>
<dbReference type="EMBL" id="HBUF01197588">
    <property type="protein sequence ID" value="CAG6660640.1"/>
    <property type="molecule type" value="Transcribed_RNA"/>
</dbReference>
<dbReference type="PANTHER" id="PTHR11176">
    <property type="entry name" value="BOULE-RELATED"/>
    <property type="match status" value="1"/>
</dbReference>
<feature type="compositionally biased region" description="Pro residues" evidence="9">
    <location>
        <begin position="560"/>
        <end position="586"/>
    </location>
</feature>
<dbReference type="EMBL" id="HBUF01344374">
    <property type="protein sequence ID" value="CAG6707661.1"/>
    <property type="molecule type" value="Transcribed_RNA"/>
</dbReference>
<protein>
    <submittedName>
        <fullName evidence="11">Protein boule-like</fullName>
    </submittedName>
</protein>
<dbReference type="GO" id="GO:0030154">
    <property type="term" value="P:cell differentiation"/>
    <property type="evidence" value="ECO:0007669"/>
    <property type="project" value="UniProtKB-KW"/>
</dbReference>
<evidence type="ECO:0000256" key="5">
    <source>
        <dbReference type="ARBA" id="ARBA00022845"/>
    </source>
</evidence>
<evidence type="ECO:0000256" key="3">
    <source>
        <dbReference type="ARBA" id="ARBA00022490"/>
    </source>
</evidence>
<keyword evidence="2" id="KW-0217">Developmental protein</keyword>
<dbReference type="InterPro" id="IPR034988">
    <property type="entry name" value="DAZ_BOULE_RRM"/>
</dbReference>
<feature type="domain" description="RRM" evidence="10">
    <location>
        <begin position="44"/>
        <end position="121"/>
    </location>
</feature>
<feature type="compositionally biased region" description="Polar residues" evidence="9">
    <location>
        <begin position="513"/>
        <end position="529"/>
    </location>
</feature>
<feature type="compositionally biased region" description="Polar residues" evidence="9">
    <location>
        <begin position="460"/>
        <end position="474"/>
    </location>
</feature>
<dbReference type="AlphaFoldDB" id="A0A8D8S0E4"/>
<dbReference type="GO" id="GO:0008494">
    <property type="term" value="F:translation activator activity"/>
    <property type="evidence" value="ECO:0007669"/>
    <property type="project" value="TreeGrafter"/>
</dbReference>
<evidence type="ECO:0000256" key="7">
    <source>
        <dbReference type="ARBA" id="ARBA00022884"/>
    </source>
</evidence>
<comment type="subcellular location">
    <subcellularLocation>
        <location evidence="1">Cytoplasm</location>
    </subcellularLocation>
</comment>